<accession>A0AAE1PJV0</accession>
<gene>
    <name evidence="2" type="ORF">Pmani_019300</name>
</gene>
<evidence type="ECO:0000313" key="3">
    <source>
        <dbReference type="Proteomes" id="UP001292094"/>
    </source>
</evidence>
<feature type="compositionally biased region" description="Basic and acidic residues" evidence="1">
    <location>
        <begin position="1"/>
        <end position="12"/>
    </location>
</feature>
<sequence length="104" mass="11062">MGDSRLHPDRPHARPGQTQVRHLGVGLRLRTGGDVMSKSPSPLSAGKNASEDRKILGVSEDLSTFHASDELSLSISTKKPIASKVVTVETFEDDGVGVAMVRAL</sequence>
<protein>
    <submittedName>
        <fullName evidence="2">Uncharacterized protein</fullName>
    </submittedName>
</protein>
<feature type="region of interest" description="Disordered" evidence="1">
    <location>
        <begin position="1"/>
        <end position="51"/>
    </location>
</feature>
<proteinExistence type="predicted"/>
<evidence type="ECO:0000256" key="1">
    <source>
        <dbReference type="SAM" id="MobiDB-lite"/>
    </source>
</evidence>
<dbReference type="EMBL" id="JAWZYT010001807">
    <property type="protein sequence ID" value="KAK4309041.1"/>
    <property type="molecule type" value="Genomic_DNA"/>
</dbReference>
<reference evidence="2" key="1">
    <citation type="submission" date="2023-11" db="EMBL/GenBank/DDBJ databases">
        <title>Genome assemblies of two species of porcelain crab, Petrolisthes cinctipes and Petrolisthes manimaculis (Anomura: Porcellanidae).</title>
        <authorList>
            <person name="Angst P."/>
        </authorList>
    </citation>
    <scope>NUCLEOTIDE SEQUENCE</scope>
    <source>
        <strain evidence="2">PB745_02</strain>
        <tissue evidence="2">Gill</tissue>
    </source>
</reference>
<keyword evidence="3" id="KW-1185">Reference proteome</keyword>
<dbReference type="AlphaFoldDB" id="A0AAE1PJV0"/>
<dbReference type="Proteomes" id="UP001292094">
    <property type="component" value="Unassembled WGS sequence"/>
</dbReference>
<organism evidence="2 3">
    <name type="scientific">Petrolisthes manimaculis</name>
    <dbReference type="NCBI Taxonomy" id="1843537"/>
    <lineage>
        <taxon>Eukaryota</taxon>
        <taxon>Metazoa</taxon>
        <taxon>Ecdysozoa</taxon>
        <taxon>Arthropoda</taxon>
        <taxon>Crustacea</taxon>
        <taxon>Multicrustacea</taxon>
        <taxon>Malacostraca</taxon>
        <taxon>Eumalacostraca</taxon>
        <taxon>Eucarida</taxon>
        <taxon>Decapoda</taxon>
        <taxon>Pleocyemata</taxon>
        <taxon>Anomura</taxon>
        <taxon>Galatheoidea</taxon>
        <taxon>Porcellanidae</taxon>
        <taxon>Petrolisthes</taxon>
    </lineage>
</organism>
<name>A0AAE1PJV0_9EUCA</name>
<comment type="caution">
    <text evidence="2">The sequence shown here is derived from an EMBL/GenBank/DDBJ whole genome shotgun (WGS) entry which is preliminary data.</text>
</comment>
<evidence type="ECO:0000313" key="2">
    <source>
        <dbReference type="EMBL" id="KAK4309041.1"/>
    </source>
</evidence>